<protein>
    <recommendedName>
        <fullName evidence="2">Translation initiation factor eIF2 assembly protein</fullName>
    </recommendedName>
</protein>
<gene>
    <name evidence="4" type="ORF">KUCA_T00000992001</name>
</gene>
<name>W6MTF7_9ASCO</name>
<dbReference type="GO" id="GO:1905143">
    <property type="term" value="P:eukaryotic translation initiation factor 2 complex assembly"/>
    <property type="evidence" value="ECO:0007669"/>
    <property type="project" value="EnsemblFungi"/>
</dbReference>
<evidence type="ECO:0000256" key="1">
    <source>
        <dbReference type="ARBA" id="ARBA00011047"/>
    </source>
</evidence>
<keyword evidence="2" id="KW-0479">Metal-binding</keyword>
<dbReference type="GeneID" id="34518428"/>
<feature type="compositionally biased region" description="Acidic residues" evidence="3">
    <location>
        <begin position="83"/>
        <end position="93"/>
    </location>
</feature>
<keyword evidence="2" id="KW-0143">Chaperone</keyword>
<dbReference type="GO" id="GO:0005524">
    <property type="term" value="F:ATP binding"/>
    <property type="evidence" value="ECO:0007669"/>
    <property type="project" value="UniProtKB-KW"/>
</dbReference>
<dbReference type="STRING" id="1382522.W6MTF7"/>
<keyword evidence="2" id="KW-0067">ATP-binding</keyword>
<evidence type="ECO:0000313" key="5">
    <source>
        <dbReference type="Proteomes" id="UP000019384"/>
    </source>
</evidence>
<dbReference type="Proteomes" id="UP000019384">
    <property type="component" value="Unassembled WGS sequence"/>
</dbReference>
<feature type="region of interest" description="Disordered" evidence="3">
    <location>
        <begin position="71"/>
        <end position="98"/>
    </location>
</feature>
<keyword evidence="2" id="KW-0547">Nucleotide-binding</keyword>
<reference evidence="4" key="1">
    <citation type="submission" date="2013-12" db="EMBL/GenBank/DDBJ databases">
        <authorList>
            <person name="Genoscope - CEA"/>
        </authorList>
    </citation>
    <scope>NUCLEOTIDE SEQUENCE</scope>
    <source>
        <strain evidence="4">CBS 1993</strain>
    </source>
</reference>
<dbReference type="AlphaFoldDB" id="W6MTF7"/>
<dbReference type="OrthoDB" id="360540at2759"/>
<evidence type="ECO:0000256" key="2">
    <source>
        <dbReference type="PIRNR" id="PIRNR007807"/>
    </source>
</evidence>
<keyword evidence="2" id="KW-0460">Magnesium</keyword>
<dbReference type="GO" id="GO:0000287">
    <property type="term" value="F:magnesium ion binding"/>
    <property type="evidence" value="ECO:0007669"/>
    <property type="project" value="EnsemblFungi"/>
</dbReference>
<dbReference type="PIRSF" id="PIRSF007807">
    <property type="entry name" value="Cdc123"/>
    <property type="match status" value="1"/>
</dbReference>
<dbReference type="RefSeq" id="XP_022457040.1">
    <property type="nucleotide sequence ID" value="XM_022605587.1"/>
</dbReference>
<proteinExistence type="inferred from homology"/>
<dbReference type="Pfam" id="PF07065">
    <property type="entry name" value="D123"/>
    <property type="match status" value="1"/>
</dbReference>
<evidence type="ECO:0000256" key="3">
    <source>
        <dbReference type="SAM" id="MobiDB-lite"/>
    </source>
</evidence>
<keyword evidence="2" id="KW-0963">Cytoplasm</keyword>
<dbReference type="PANTHER" id="PTHR15323">
    <property type="entry name" value="D123 PROTEIN"/>
    <property type="match status" value="1"/>
</dbReference>
<keyword evidence="5" id="KW-1185">Reference proteome</keyword>
<sequence>MPSSTEDYTVLSNVVVTSQDVLNCCYSSWYPTFKDLTVSEAKIIRPLPAGFLNYLNEDDIRLPKVRPCERTPFSEVRPTSDNEYSDWSDDEDSSNAYQDPSEAFKDVHKTIISTISEFGGVVTPKLNWSAPQDATWMMVDNSTRCRSANDVYLLLKSSDYINHDLGYAFDIVTEESAQDEVKGLEFELVLKKWFDFNPAMEFRCFVKDRQLLAISQRDLNYYDFLEDLKDKIIDKIGACFDDSLLPKFESNSFTFDVYLDRDLRKVYLVDFNPFARTTSSYLFSWNELITGKFDAADPEIRLVTQHNSGRFACKEHSQNHVPKDVVDASMDSAAMVELAKEWERALRQKSDLADNSEEK</sequence>
<reference evidence="4" key="2">
    <citation type="submission" date="2014-02" db="EMBL/GenBank/DDBJ databases">
        <title>Complete DNA sequence of /Kuraishia capsulata/ illustrates novel genomic features among budding yeasts (/Saccharomycotina/).</title>
        <authorList>
            <person name="Morales L."/>
            <person name="Noel B."/>
            <person name="Porcel B."/>
            <person name="Marcet-Houben M."/>
            <person name="Hullo M-F."/>
            <person name="Sacerdot C."/>
            <person name="Tekaia F."/>
            <person name="Leh-Louis V."/>
            <person name="Despons L."/>
            <person name="Khanna V."/>
            <person name="Aury J-M."/>
            <person name="Barbe V."/>
            <person name="Couloux A."/>
            <person name="Labadie K."/>
            <person name="Pelletier E."/>
            <person name="Souciet J-L."/>
            <person name="Boekhout T."/>
            <person name="Gabaldon T."/>
            <person name="Wincker P."/>
            <person name="Dujon B."/>
        </authorList>
    </citation>
    <scope>NUCLEOTIDE SEQUENCE</scope>
    <source>
        <strain evidence="4">CBS 1993</strain>
    </source>
</reference>
<dbReference type="GO" id="GO:0005737">
    <property type="term" value="C:cytoplasm"/>
    <property type="evidence" value="ECO:0007669"/>
    <property type="project" value="UniProtKB-SubCell"/>
</dbReference>
<dbReference type="InterPro" id="IPR009772">
    <property type="entry name" value="CDC123"/>
</dbReference>
<dbReference type="EMBL" id="HG793125">
    <property type="protein sequence ID" value="CDK25025.1"/>
    <property type="molecule type" value="Genomic_DNA"/>
</dbReference>
<comment type="subcellular location">
    <subcellularLocation>
        <location evidence="2">Cytoplasm</location>
    </subcellularLocation>
</comment>
<organism evidence="4 5">
    <name type="scientific">Kuraishia capsulata CBS 1993</name>
    <dbReference type="NCBI Taxonomy" id="1382522"/>
    <lineage>
        <taxon>Eukaryota</taxon>
        <taxon>Fungi</taxon>
        <taxon>Dikarya</taxon>
        <taxon>Ascomycota</taxon>
        <taxon>Saccharomycotina</taxon>
        <taxon>Pichiomycetes</taxon>
        <taxon>Pichiales</taxon>
        <taxon>Pichiaceae</taxon>
        <taxon>Kuraishia</taxon>
    </lineage>
</organism>
<dbReference type="HOGENOM" id="CLU_034402_2_0_1"/>
<dbReference type="GO" id="GO:0044183">
    <property type="term" value="F:protein folding chaperone"/>
    <property type="evidence" value="ECO:0007669"/>
    <property type="project" value="EnsemblFungi"/>
</dbReference>
<accession>W6MTF7</accession>
<evidence type="ECO:0000313" key="4">
    <source>
        <dbReference type="EMBL" id="CDK25025.1"/>
    </source>
</evidence>
<comment type="similarity">
    <text evidence="1 2">Belongs to the CDC123 family.</text>
</comment>
<dbReference type="PANTHER" id="PTHR15323:SF6">
    <property type="entry name" value="CELL DIVISION CYCLE PROTEIN 123 HOMOLOG"/>
    <property type="match status" value="1"/>
</dbReference>